<feature type="chain" id="PRO_5003851212" evidence="1">
    <location>
        <begin position="19"/>
        <end position="192"/>
    </location>
</feature>
<evidence type="ECO:0000256" key="1">
    <source>
        <dbReference type="SAM" id="SignalP"/>
    </source>
</evidence>
<protein>
    <submittedName>
        <fullName evidence="2">Uncharacterized protein</fullName>
    </submittedName>
</protein>
<name>K1MI44_9LACT</name>
<keyword evidence="1" id="KW-0732">Signal</keyword>
<dbReference type="RefSeq" id="WP_006701753.1">
    <property type="nucleotide sequence ID" value="NZ_JH932301.1"/>
</dbReference>
<evidence type="ECO:0000313" key="3">
    <source>
        <dbReference type="Proteomes" id="UP000005147"/>
    </source>
</evidence>
<gene>
    <name evidence="2" type="ORF">HMPREF9707_01107</name>
</gene>
<dbReference type="PATRIC" id="fig|883112.3.peg.1104"/>
<accession>K1MI44</accession>
<dbReference type="Proteomes" id="UP000005147">
    <property type="component" value="Unassembled WGS sequence"/>
</dbReference>
<dbReference type="EMBL" id="AGZE01000028">
    <property type="protein sequence ID" value="EKB55619.1"/>
    <property type="molecule type" value="Genomic_DNA"/>
</dbReference>
<comment type="caution">
    <text evidence="2">The sequence shown here is derived from an EMBL/GenBank/DDBJ whole genome shotgun (WGS) entry which is preliminary data.</text>
</comment>
<dbReference type="AlphaFoldDB" id="K1MI44"/>
<feature type="signal peptide" evidence="1">
    <location>
        <begin position="1"/>
        <end position="18"/>
    </location>
</feature>
<organism evidence="2 3">
    <name type="scientific">Falseniella ignava CCUG 37419</name>
    <dbReference type="NCBI Taxonomy" id="883112"/>
    <lineage>
        <taxon>Bacteria</taxon>
        <taxon>Bacillati</taxon>
        <taxon>Bacillota</taxon>
        <taxon>Bacilli</taxon>
        <taxon>Lactobacillales</taxon>
        <taxon>Aerococcaceae</taxon>
        <taxon>Falseniella</taxon>
    </lineage>
</organism>
<reference evidence="2 3" key="1">
    <citation type="submission" date="2012-07" db="EMBL/GenBank/DDBJ databases">
        <title>The Genome Sequence of Facklamia ignava CCUG 37419.</title>
        <authorList>
            <consortium name="The Broad Institute Genome Sequencing Platform"/>
            <person name="Earl A."/>
            <person name="Ward D."/>
            <person name="Feldgarden M."/>
            <person name="Gevers D."/>
            <person name="Huys G."/>
            <person name="Walker B."/>
            <person name="Young S.K."/>
            <person name="Zeng Q."/>
            <person name="Gargeya S."/>
            <person name="Fitzgerald M."/>
            <person name="Haas B."/>
            <person name="Abouelleil A."/>
            <person name="Alvarado L."/>
            <person name="Arachchi H.M."/>
            <person name="Berlin A.M."/>
            <person name="Chapman S.B."/>
            <person name="Goldberg J."/>
            <person name="Griggs A."/>
            <person name="Gujja S."/>
            <person name="Hansen M."/>
            <person name="Howarth C."/>
            <person name="Imamovic A."/>
            <person name="Larimer J."/>
            <person name="McCowen C."/>
            <person name="Montmayeur A."/>
            <person name="Murphy C."/>
            <person name="Neiman D."/>
            <person name="Pearson M."/>
            <person name="Priest M."/>
            <person name="Roberts A."/>
            <person name="Saif S."/>
            <person name="Shea T."/>
            <person name="Sisk P."/>
            <person name="Sykes S."/>
            <person name="Wortman J."/>
            <person name="Nusbaum C."/>
            <person name="Birren B."/>
        </authorList>
    </citation>
    <scope>NUCLEOTIDE SEQUENCE [LARGE SCALE GENOMIC DNA]</scope>
    <source>
        <strain evidence="2 3">CCUG 37419</strain>
    </source>
</reference>
<dbReference type="HOGENOM" id="CLU_1413279_0_0_9"/>
<sequence>MSLLGILFLSFHINVVHAHITPDGEFYNPAGFRAEWTNPYSVEYIASLNKKFSDWEKSMDQEYYSITLDNGKRFHSYDIYNLLSFTQVYGVNTGFAYQEESFFGATDEIRFYVVDVKASYDGQHLYIFAIDITDYEPRVLYMEGDFSEGKGLDLVDTANEELYQLFYNHVKDELVERMGQDLYLYDFFFLKQ</sequence>
<evidence type="ECO:0000313" key="2">
    <source>
        <dbReference type="EMBL" id="EKB55619.1"/>
    </source>
</evidence>
<keyword evidence="3" id="KW-1185">Reference proteome</keyword>
<proteinExistence type="predicted"/>